<proteinExistence type="predicted"/>
<feature type="compositionally biased region" description="Basic and acidic residues" evidence="1">
    <location>
        <begin position="63"/>
        <end position="80"/>
    </location>
</feature>
<evidence type="ECO:0000313" key="3">
    <source>
        <dbReference type="Proteomes" id="UP000554482"/>
    </source>
</evidence>
<dbReference type="InterPro" id="IPR044680">
    <property type="entry name" value="EX1/2"/>
</dbReference>
<sequence length="745" mass="83205">MDTSQSNGHEREAAENDRQVEKEYAQYNGQREEAAEIDCQVEKDSIGDGIIKYSAERECQIKVEDGRGNEYQESGQEKGADLSAGRKSLEGNEQGKGSSQVLEVSQGACLSVGNDELSSQPNAHRVSDSVLCRCHKLYDDSSSSDDRGGWNSQFQDIVKFVIKKIEDYLSTNSKEKEDVSVDFEENKEVVKSNEEEIEEWDWERWKKHFEQVEEQEKIVLVLKSQLGNAVYGEEYEYASKLKVAIAAAASNDVVGRVITQLNRAIEEERYQDAAFYRDYAGAGLMGWWAGISKNSDDPYGRIIHIGVEHGRYVARNFSPRHLATSARGVPLFEIFLTVGSKGEYKQQAVYLKRNGGKFGDLTSSSLLDSGSNISQLNASTDVQNDLSSTSTEDIEDKDDDSDAAEGLVNFQNIPQDMIPGVKVTVLKVTAPEKVDRDLIYNVIEQISEEEEDEEEVDEDEEEGEDEEEEKDAELESVDSDDNDIKAEIHLDEDEIEMVAGGGTSDILKDQSEITFEILIGVGGKGLVSPDKGATLQGQRSMTNVMSDLAKYAMKREKIPMKVLKDVEQLISLTLNQVKNRQPLSGTTTFNRIEIPASSDLLNGLYIGANGLYSSEVIHLSRKFGQWQEDGVKQKRSSLEFYEYVEAIKLTGDPNVPAGQVAFRAKVGKQYQLPHKGIIPEEFGVVARYKGQGRLAGPGFKKPRWVDGELVILDGKYIKGGPVIGFVYWAPDYHFLVFFKRLRLPE</sequence>
<feature type="region of interest" description="Disordered" evidence="1">
    <location>
        <begin position="378"/>
        <end position="400"/>
    </location>
</feature>
<organism evidence="2 3">
    <name type="scientific">Thalictrum thalictroides</name>
    <name type="common">Rue-anemone</name>
    <name type="synonym">Anemone thalictroides</name>
    <dbReference type="NCBI Taxonomy" id="46969"/>
    <lineage>
        <taxon>Eukaryota</taxon>
        <taxon>Viridiplantae</taxon>
        <taxon>Streptophyta</taxon>
        <taxon>Embryophyta</taxon>
        <taxon>Tracheophyta</taxon>
        <taxon>Spermatophyta</taxon>
        <taxon>Magnoliopsida</taxon>
        <taxon>Ranunculales</taxon>
        <taxon>Ranunculaceae</taxon>
        <taxon>Thalictroideae</taxon>
        <taxon>Thalictrum</taxon>
    </lineage>
</organism>
<dbReference type="AlphaFoldDB" id="A0A7J6XAG5"/>
<comment type="caution">
    <text evidence="2">The sequence shown here is derived from an EMBL/GenBank/DDBJ whole genome shotgun (WGS) entry which is preliminary data.</text>
</comment>
<evidence type="ECO:0000256" key="1">
    <source>
        <dbReference type="SAM" id="MobiDB-lite"/>
    </source>
</evidence>
<dbReference type="EMBL" id="JABWDY010002499">
    <property type="protein sequence ID" value="KAF5206609.1"/>
    <property type="molecule type" value="Genomic_DNA"/>
</dbReference>
<feature type="compositionally biased region" description="Acidic residues" evidence="1">
    <location>
        <begin position="446"/>
        <end position="481"/>
    </location>
</feature>
<dbReference type="OrthoDB" id="722566at2759"/>
<gene>
    <name evidence="2" type="ORF">FRX31_003813</name>
</gene>
<dbReference type="PANTHER" id="PTHR33917:SF3">
    <property type="entry name" value="PROTEIN EXECUTER 1, CHLOROPLASTIC"/>
    <property type="match status" value="1"/>
</dbReference>
<feature type="compositionally biased region" description="Basic and acidic residues" evidence="1">
    <location>
        <begin position="8"/>
        <end position="33"/>
    </location>
</feature>
<protein>
    <submittedName>
        <fullName evidence="2">Executer 1 protein</fullName>
    </submittedName>
</protein>
<dbReference type="PANTHER" id="PTHR33917">
    <property type="entry name" value="PROTEIN EXECUTER 1, CHLOROPLASTIC"/>
    <property type="match status" value="1"/>
</dbReference>
<feature type="region of interest" description="Disordered" evidence="1">
    <location>
        <begin position="1"/>
        <end position="33"/>
    </location>
</feature>
<dbReference type="GO" id="GO:0010343">
    <property type="term" value="P:singlet oxygen-mediated programmed cell death"/>
    <property type="evidence" value="ECO:0007669"/>
    <property type="project" value="InterPro"/>
</dbReference>
<name>A0A7J6XAG5_THATH</name>
<keyword evidence="3" id="KW-1185">Reference proteome</keyword>
<accession>A0A7J6XAG5</accession>
<feature type="region of interest" description="Disordered" evidence="1">
    <location>
        <begin position="445"/>
        <end position="484"/>
    </location>
</feature>
<feature type="region of interest" description="Disordered" evidence="1">
    <location>
        <begin position="63"/>
        <end position="100"/>
    </location>
</feature>
<reference evidence="2 3" key="1">
    <citation type="submission" date="2020-06" db="EMBL/GenBank/DDBJ databases">
        <title>Transcriptomic and genomic resources for Thalictrum thalictroides and T. hernandezii: Facilitating candidate gene discovery in an emerging model plant lineage.</title>
        <authorList>
            <person name="Arias T."/>
            <person name="Riano-Pachon D.M."/>
            <person name="Di Stilio V.S."/>
        </authorList>
    </citation>
    <scope>NUCLEOTIDE SEQUENCE [LARGE SCALE GENOMIC DNA]</scope>
    <source>
        <strain evidence="3">cv. WT478/WT964</strain>
        <tissue evidence="2">Leaves</tissue>
    </source>
</reference>
<dbReference type="Proteomes" id="UP000554482">
    <property type="component" value="Unassembled WGS sequence"/>
</dbReference>
<dbReference type="Pfam" id="PF12014">
    <property type="entry name" value="Cyclin_D1_bind"/>
    <property type="match status" value="1"/>
</dbReference>
<evidence type="ECO:0000313" key="2">
    <source>
        <dbReference type="EMBL" id="KAF5206609.1"/>
    </source>
</evidence>
<dbReference type="GO" id="GO:0042651">
    <property type="term" value="C:thylakoid membrane"/>
    <property type="evidence" value="ECO:0007669"/>
    <property type="project" value="TreeGrafter"/>
</dbReference>